<gene>
    <name evidence="1" type="ORF">PS691_03955</name>
</gene>
<dbReference type="Gene3D" id="3.30.1330.40">
    <property type="entry name" value="RutC-like"/>
    <property type="match status" value="1"/>
</dbReference>
<dbReference type="AlphaFoldDB" id="A0A5E7E350"/>
<reference evidence="1 2" key="1">
    <citation type="submission" date="2019-09" db="EMBL/GenBank/DDBJ databases">
        <authorList>
            <person name="Chandra G."/>
            <person name="Truman W A."/>
        </authorList>
    </citation>
    <scope>NUCLEOTIDE SEQUENCE [LARGE SCALE GENOMIC DNA]</scope>
    <source>
        <strain evidence="1">PS691</strain>
    </source>
</reference>
<accession>A0A5E7E350</accession>
<organism evidence="1 2">
    <name type="scientific">Pseudomonas fluorescens</name>
    <dbReference type="NCBI Taxonomy" id="294"/>
    <lineage>
        <taxon>Bacteria</taxon>
        <taxon>Pseudomonadati</taxon>
        <taxon>Pseudomonadota</taxon>
        <taxon>Gammaproteobacteria</taxon>
        <taxon>Pseudomonadales</taxon>
        <taxon>Pseudomonadaceae</taxon>
        <taxon>Pseudomonas</taxon>
    </lineage>
</organism>
<dbReference type="EMBL" id="CABVHQ010000043">
    <property type="protein sequence ID" value="VVO18022.1"/>
    <property type="molecule type" value="Genomic_DNA"/>
</dbReference>
<name>A0A5E7E350_PSEFL</name>
<evidence type="ECO:0000313" key="1">
    <source>
        <dbReference type="EMBL" id="VVO18022.1"/>
    </source>
</evidence>
<protein>
    <submittedName>
        <fullName evidence="1">Uncharacterized protein</fullName>
    </submittedName>
</protein>
<dbReference type="InterPro" id="IPR035959">
    <property type="entry name" value="RutC-like_sf"/>
</dbReference>
<dbReference type="Proteomes" id="UP000337909">
    <property type="component" value="Unassembled WGS sequence"/>
</dbReference>
<evidence type="ECO:0000313" key="2">
    <source>
        <dbReference type="Proteomes" id="UP000337909"/>
    </source>
</evidence>
<proteinExistence type="predicted"/>
<sequence length="46" mass="5058">MNAAVQPVVFPPSTLVEVSALVFPELRVEIEAGARLDLDLHTVEKR</sequence>
<dbReference type="SUPFAM" id="SSF55298">
    <property type="entry name" value="YjgF-like"/>
    <property type="match status" value="1"/>
</dbReference>